<evidence type="ECO:0000256" key="1">
    <source>
        <dbReference type="SAM" id="MobiDB-lite"/>
    </source>
</evidence>
<dbReference type="EMBL" id="ML738324">
    <property type="protein sequence ID" value="KAE8313607.1"/>
    <property type="molecule type" value="Genomic_DNA"/>
</dbReference>
<evidence type="ECO:0000256" key="2">
    <source>
        <dbReference type="SAM" id="Phobius"/>
    </source>
</evidence>
<keyword evidence="2" id="KW-1133">Transmembrane helix</keyword>
<proteinExistence type="predicted"/>
<keyword evidence="4" id="KW-1185">Reference proteome</keyword>
<feature type="region of interest" description="Disordered" evidence="1">
    <location>
        <begin position="1"/>
        <end position="46"/>
    </location>
</feature>
<feature type="transmembrane region" description="Helical" evidence="2">
    <location>
        <begin position="68"/>
        <end position="88"/>
    </location>
</feature>
<dbReference type="Proteomes" id="UP000325433">
    <property type="component" value="Unassembled WGS sequence"/>
</dbReference>
<reference evidence="4" key="1">
    <citation type="submission" date="2019-04" db="EMBL/GenBank/DDBJ databases">
        <title>Friends and foes A comparative genomics studyof 23 Aspergillus species from section Flavi.</title>
        <authorList>
            <consortium name="DOE Joint Genome Institute"/>
            <person name="Kjaerbolling I."/>
            <person name="Vesth T."/>
            <person name="Frisvad J.C."/>
            <person name="Nybo J.L."/>
            <person name="Theobald S."/>
            <person name="Kildgaard S."/>
            <person name="Isbrandt T."/>
            <person name="Kuo A."/>
            <person name="Sato A."/>
            <person name="Lyhne E.K."/>
            <person name="Kogle M.E."/>
            <person name="Wiebenga A."/>
            <person name="Kun R.S."/>
            <person name="Lubbers R.J."/>
            <person name="Makela M.R."/>
            <person name="Barry K."/>
            <person name="Chovatia M."/>
            <person name="Clum A."/>
            <person name="Daum C."/>
            <person name="Haridas S."/>
            <person name="He G."/>
            <person name="LaButti K."/>
            <person name="Lipzen A."/>
            <person name="Mondo S."/>
            <person name="Riley R."/>
            <person name="Salamov A."/>
            <person name="Simmons B.A."/>
            <person name="Magnuson J.K."/>
            <person name="Henrissat B."/>
            <person name="Mortensen U.H."/>
            <person name="Larsen T.O."/>
            <person name="Devries R.P."/>
            <person name="Grigoriev I.V."/>
            <person name="Machida M."/>
            <person name="Baker S.E."/>
            <person name="Andersen M.R."/>
        </authorList>
    </citation>
    <scope>NUCLEOTIDE SEQUENCE [LARGE SCALE GENOMIC DNA]</scope>
    <source>
        <strain evidence="4">CBS 130015</strain>
    </source>
</reference>
<protein>
    <submittedName>
        <fullName evidence="3">Uncharacterized protein</fullName>
    </submittedName>
</protein>
<evidence type="ECO:0000313" key="4">
    <source>
        <dbReference type="Proteomes" id="UP000325433"/>
    </source>
</evidence>
<keyword evidence="2" id="KW-0812">Transmembrane</keyword>
<sequence>MNPSTSPVNRMKKREREKGKDQHQRGGKGNIPKLIHSNTPKYRVGRESNRQRLLPFPFRLSSFEKRSFSFAGYLLFMIIEFGDLLLPFSTYDADSTNGEWNQNNMGVL</sequence>
<accession>A0A5N6VYF2</accession>
<gene>
    <name evidence="3" type="ORF">BDV41DRAFT_257617</name>
</gene>
<feature type="compositionally biased region" description="Basic and acidic residues" evidence="1">
    <location>
        <begin position="14"/>
        <end position="24"/>
    </location>
</feature>
<keyword evidence="2" id="KW-0472">Membrane</keyword>
<name>A0A5N6VYF2_9EURO</name>
<evidence type="ECO:0000313" key="3">
    <source>
        <dbReference type="EMBL" id="KAE8313607.1"/>
    </source>
</evidence>
<dbReference type="AlphaFoldDB" id="A0A5N6VYF2"/>
<organism evidence="3 4">
    <name type="scientific">Aspergillus transmontanensis</name>
    <dbReference type="NCBI Taxonomy" id="1034304"/>
    <lineage>
        <taxon>Eukaryota</taxon>
        <taxon>Fungi</taxon>
        <taxon>Dikarya</taxon>
        <taxon>Ascomycota</taxon>
        <taxon>Pezizomycotina</taxon>
        <taxon>Eurotiomycetes</taxon>
        <taxon>Eurotiomycetidae</taxon>
        <taxon>Eurotiales</taxon>
        <taxon>Aspergillaceae</taxon>
        <taxon>Aspergillus</taxon>
        <taxon>Aspergillus subgen. Circumdati</taxon>
    </lineage>
</organism>